<gene>
    <name evidence="2" type="ORF">KQI89_11160</name>
</gene>
<evidence type="ECO:0000259" key="1">
    <source>
        <dbReference type="PROSITE" id="PS51186"/>
    </source>
</evidence>
<keyword evidence="2" id="KW-0012">Acyltransferase</keyword>
<keyword evidence="3" id="KW-1185">Reference proteome</keyword>
<dbReference type="EC" id="2.3.1.-" evidence="2"/>
<proteinExistence type="predicted"/>
<feature type="domain" description="N-acetyltransferase" evidence="1">
    <location>
        <begin position="22"/>
        <end position="195"/>
    </location>
</feature>
<dbReference type="PROSITE" id="PS51186">
    <property type="entry name" value="GNAT"/>
    <property type="match status" value="1"/>
</dbReference>
<sequence>MEGEILGVKVVLANEEQAKIIKNIYPLYLHDLSEIYGNVPNEYGIYEDEPIKTLIEQYDVQNVWFENPNYLFPFIIMVDGKPAGFDLVSTGKFAPEGMDYYVYEFFLLRPYRGKEIASIAAKQIFNKFSGKWGLYVAPSGTNPRAEKFWRKTINDYTQGNFEENHETTFDGYKLIFTFNNTFKYIVHLSYFKRYN</sequence>
<dbReference type="Pfam" id="PF00583">
    <property type="entry name" value="Acetyltransf_1"/>
    <property type="match status" value="1"/>
</dbReference>
<name>A0ABS6F1E0_9CLOT</name>
<protein>
    <submittedName>
        <fullName evidence="2">GNAT family N-acetyltransferase</fullName>
        <ecNumber evidence="2">2.3.1.-</ecNumber>
    </submittedName>
</protein>
<evidence type="ECO:0000313" key="3">
    <source>
        <dbReference type="Proteomes" id="UP000736583"/>
    </source>
</evidence>
<dbReference type="Proteomes" id="UP000736583">
    <property type="component" value="Unassembled WGS sequence"/>
</dbReference>
<dbReference type="EMBL" id="JAHLQL010000003">
    <property type="protein sequence ID" value="MBU5592322.1"/>
    <property type="molecule type" value="Genomic_DNA"/>
</dbReference>
<accession>A0ABS6F1E0</accession>
<reference evidence="2 3" key="1">
    <citation type="submission" date="2021-06" db="EMBL/GenBank/DDBJ databases">
        <authorList>
            <person name="Sun Q."/>
            <person name="Li D."/>
        </authorList>
    </citation>
    <scope>NUCLEOTIDE SEQUENCE [LARGE SCALE GENOMIC DNA]</scope>
    <source>
        <strain evidence="2 3">MSJ-4</strain>
    </source>
</reference>
<keyword evidence="2" id="KW-0808">Transferase</keyword>
<dbReference type="InterPro" id="IPR000182">
    <property type="entry name" value="GNAT_dom"/>
</dbReference>
<evidence type="ECO:0000313" key="2">
    <source>
        <dbReference type="EMBL" id="MBU5592322.1"/>
    </source>
</evidence>
<organism evidence="2 3">
    <name type="scientific">Clostridium simiarum</name>
    <dbReference type="NCBI Taxonomy" id="2841506"/>
    <lineage>
        <taxon>Bacteria</taxon>
        <taxon>Bacillati</taxon>
        <taxon>Bacillota</taxon>
        <taxon>Clostridia</taxon>
        <taxon>Eubacteriales</taxon>
        <taxon>Clostridiaceae</taxon>
        <taxon>Clostridium</taxon>
    </lineage>
</organism>
<comment type="caution">
    <text evidence="2">The sequence shown here is derived from an EMBL/GenBank/DDBJ whole genome shotgun (WGS) entry which is preliminary data.</text>
</comment>
<dbReference type="GO" id="GO:0016746">
    <property type="term" value="F:acyltransferase activity"/>
    <property type="evidence" value="ECO:0007669"/>
    <property type="project" value="UniProtKB-KW"/>
</dbReference>